<dbReference type="Gene3D" id="1.10.150.520">
    <property type="match status" value="1"/>
</dbReference>
<evidence type="ECO:0000313" key="5">
    <source>
        <dbReference type="EMBL" id="CDQ24520.1"/>
    </source>
</evidence>
<dbReference type="NCBIfam" id="TIGR01509">
    <property type="entry name" value="HAD-SF-IA-v3"/>
    <property type="match status" value="1"/>
</dbReference>
<comment type="caution">
    <text evidence="5">The sequence shown here is derived from an EMBL/GenBank/DDBJ whole genome shotgun (WGS) entry which is preliminary data.</text>
</comment>
<dbReference type="InterPro" id="IPR041492">
    <property type="entry name" value="HAD_2"/>
</dbReference>
<dbReference type="InterPro" id="IPR023214">
    <property type="entry name" value="HAD_sf"/>
</dbReference>
<accession>A0A024P6L3</accession>
<dbReference type="NCBIfam" id="TIGR01662">
    <property type="entry name" value="HAD-SF-IIIA"/>
    <property type="match status" value="1"/>
</dbReference>
<dbReference type="PANTHER" id="PTHR46470:SF2">
    <property type="entry name" value="GLYCERALDEHYDE 3-PHOSPHATE PHOSPHATASE"/>
    <property type="match status" value="1"/>
</dbReference>
<dbReference type="NCBIfam" id="TIGR01549">
    <property type="entry name" value="HAD-SF-IA-v1"/>
    <property type="match status" value="1"/>
</dbReference>
<keyword evidence="3" id="KW-0378">Hydrolase</keyword>
<dbReference type="RefSeq" id="WP_035509414.1">
    <property type="nucleotide sequence ID" value="NZ_CCDH010000001.1"/>
</dbReference>
<evidence type="ECO:0000256" key="4">
    <source>
        <dbReference type="ARBA" id="ARBA00022842"/>
    </source>
</evidence>
<dbReference type="PRINTS" id="PR00413">
    <property type="entry name" value="HADHALOGNASE"/>
</dbReference>
<dbReference type="OrthoDB" id="9809962at2"/>
<sequence>MIKAFIFDLDGTLLNRDESVKSFIAEQYERLYETLKHLPRETYIQRFIELDHRGYVWKYKVYRQLVDEFDIQRMTGDELLHDYLNNFKENCIPFPKLLEILEELKKNNFLIGIITNGKGQFQMNNIKALKIDKYADTILISEWEGVKKPDPTIFRRAAERLKVDPENCVFIGDHPENDVKAAQNVGMVGIWKRDYQWSEGAIGADYTIDDLEEILKIINR</sequence>
<evidence type="ECO:0000256" key="1">
    <source>
        <dbReference type="ARBA" id="ARBA00001946"/>
    </source>
</evidence>
<dbReference type="InterPro" id="IPR051400">
    <property type="entry name" value="HAD-like_hydrolase"/>
</dbReference>
<dbReference type="Proteomes" id="UP000028868">
    <property type="component" value="Unassembled WGS sequence"/>
</dbReference>
<proteinExistence type="predicted"/>
<evidence type="ECO:0000256" key="3">
    <source>
        <dbReference type="ARBA" id="ARBA00022801"/>
    </source>
</evidence>
<dbReference type="PANTHER" id="PTHR46470">
    <property type="entry name" value="N-ACYLNEURAMINATE-9-PHOSPHATASE"/>
    <property type="match status" value="1"/>
</dbReference>
<dbReference type="Gene3D" id="3.40.50.1000">
    <property type="entry name" value="HAD superfamily/HAD-like"/>
    <property type="match status" value="1"/>
</dbReference>
<dbReference type="GO" id="GO:0046872">
    <property type="term" value="F:metal ion binding"/>
    <property type="evidence" value="ECO:0007669"/>
    <property type="project" value="UniProtKB-KW"/>
</dbReference>
<protein>
    <submittedName>
        <fullName evidence="5">(S)-2-haloacid dehalogenase 4A</fullName>
    </submittedName>
</protein>
<keyword evidence="2" id="KW-0479">Metal-binding</keyword>
<dbReference type="AlphaFoldDB" id="A0A024P6L3"/>
<keyword evidence="4" id="KW-0460">Magnesium</keyword>
<dbReference type="SUPFAM" id="SSF56784">
    <property type="entry name" value="HAD-like"/>
    <property type="match status" value="1"/>
</dbReference>
<dbReference type="Pfam" id="PF13419">
    <property type="entry name" value="HAD_2"/>
    <property type="match status" value="1"/>
</dbReference>
<dbReference type="SFLD" id="SFLDG01129">
    <property type="entry name" value="C1.5:_HAD__Beta-PGM__Phosphata"/>
    <property type="match status" value="1"/>
</dbReference>
<dbReference type="InterPro" id="IPR006439">
    <property type="entry name" value="HAD-SF_hydro_IA"/>
</dbReference>
<organism evidence="5 6">
    <name type="scientific">Halobacillus karajensis</name>
    <dbReference type="NCBI Taxonomy" id="195088"/>
    <lineage>
        <taxon>Bacteria</taxon>
        <taxon>Bacillati</taxon>
        <taxon>Bacillota</taxon>
        <taxon>Bacilli</taxon>
        <taxon>Bacillales</taxon>
        <taxon>Bacillaceae</taxon>
        <taxon>Halobacillus</taxon>
    </lineage>
</organism>
<dbReference type="InterPro" id="IPR036412">
    <property type="entry name" value="HAD-like_sf"/>
</dbReference>
<reference evidence="5 6" key="2">
    <citation type="submission" date="2014-05" db="EMBL/GenBank/DDBJ databases">
        <title>Draft genome sequence of Halobacillus karajensis HK-03.</title>
        <authorList>
            <person name="Khelaifia S."/>
            <person name="Croce O."/>
            <person name="Lagier J.C."/>
            <person name="Raoult D."/>
        </authorList>
    </citation>
    <scope>NUCLEOTIDE SEQUENCE [LARGE SCALE GENOMIC DNA]</scope>
    <source>
        <strain evidence="5 6">HD-03</strain>
    </source>
</reference>
<keyword evidence="6" id="KW-1185">Reference proteome</keyword>
<evidence type="ECO:0000313" key="6">
    <source>
        <dbReference type="Proteomes" id="UP000028868"/>
    </source>
</evidence>
<dbReference type="InterPro" id="IPR006549">
    <property type="entry name" value="HAD-SF_hydro_IIIA"/>
</dbReference>
<dbReference type="EMBL" id="CCDI010000003">
    <property type="protein sequence ID" value="CDQ24520.1"/>
    <property type="molecule type" value="Genomic_DNA"/>
</dbReference>
<name>A0A024P6L3_9BACI</name>
<dbReference type="GO" id="GO:0016791">
    <property type="term" value="F:phosphatase activity"/>
    <property type="evidence" value="ECO:0007669"/>
    <property type="project" value="TreeGrafter"/>
</dbReference>
<dbReference type="PROSITE" id="PS01228">
    <property type="entry name" value="COF_1"/>
    <property type="match status" value="1"/>
</dbReference>
<dbReference type="SFLD" id="SFLDG01135">
    <property type="entry name" value="C1.5.6:_HAD__Beta-PGM__Phospha"/>
    <property type="match status" value="1"/>
</dbReference>
<dbReference type="SFLD" id="SFLDS00003">
    <property type="entry name" value="Haloacid_Dehalogenase"/>
    <property type="match status" value="1"/>
</dbReference>
<dbReference type="GO" id="GO:0044281">
    <property type="term" value="P:small molecule metabolic process"/>
    <property type="evidence" value="ECO:0007669"/>
    <property type="project" value="UniProtKB-ARBA"/>
</dbReference>
<gene>
    <name evidence="5" type="primary">hdl IVa</name>
    <name evidence="5" type="ORF">BN983_02805</name>
</gene>
<evidence type="ECO:0000256" key="2">
    <source>
        <dbReference type="ARBA" id="ARBA00022723"/>
    </source>
</evidence>
<comment type="cofactor">
    <cofactor evidence="1">
        <name>Mg(2+)</name>
        <dbReference type="ChEBI" id="CHEBI:18420"/>
    </cofactor>
</comment>
<reference evidence="6" key="1">
    <citation type="submission" date="2014-03" db="EMBL/GenBank/DDBJ databases">
        <authorList>
            <person name="Urmite Genomes U."/>
        </authorList>
    </citation>
    <scope>NUCLEOTIDE SEQUENCE [LARGE SCALE GENOMIC DNA]</scope>
    <source>
        <strain evidence="6">HD-03</strain>
    </source>
</reference>